<sequence length="70" mass="7541">MPHIQWPLLIFALVLASTVVVVVRSTPHRRYCGRHLTKALIALCGTVKAPSSGTPLTQFLLNSCALSTSP</sequence>
<accession>A0A183GMZ8</accession>
<reference evidence="5" key="2">
    <citation type="submission" date="2019-09" db="UniProtKB">
        <authorList>
            <consortium name="WormBaseParasite"/>
        </authorList>
    </citation>
    <scope>IDENTIFICATION</scope>
</reference>
<keyword evidence="2" id="KW-1133">Transmembrane helix</keyword>
<evidence type="ECO:0000256" key="2">
    <source>
        <dbReference type="SAM" id="Phobius"/>
    </source>
</evidence>
<protein>
    <submittedName>
        <fullName evidence="5">Secreted protein</fullName>
    </submittedName>
</protein>
<evidence type="ECO:0000313" key="4">
    <source>
        <dbReference type="Proteomes" id="UP000050761"/>
    </source>
</evidence>
<dbReference type="AlphaFoldDB" id="A0A183GMZ8"/>
<accession>A0A3P8CUR1</accession>
<evidence type="ECO:0000256" key="1">
    <source>
        <dbReference type="ARBA" id="ARBA00022729"/>
    </source>
</evidence>
<dbReference type="WBParaSite" id="HPBE_0002406801-mRNA-1">
    <property type="protein sequence ID" value="HPBE_0002406801-mRNA-1"/>
    <property type="gene ID" value="HPBE_0002406801"/>
</dbReference>
<evidence type="ECO:0000313" key="5">
    <source>
        <dbReference type="WBParaSite" id="HPBE_0002406801-mRNA-1"/>
    </source>
</evidence>
<keyword evidence="2" id="KW-0472">Membrane</keyword>
<evidence type="ECO:0000313" key="3">
    <source>
        <dbReference type="EMBL" id="VDP42682.1"/>
    </source>
</evidence>
<keyword evidence="1" id="KW-0732">Signal</keyword>
<dbReference type="Proteomes" id="UP000050761">
    <property type="component" value="Unassembled WGS sequence"/>
</dbReference>
<keyword evidence="4" id="KW-1185">Reference proteome</keyword>
<dbReference type="CDD" id="cd00101">
    <property type="entry name" value="IlGF_like"/>
    <property type="match status" value="1"/>
</dbReference>
<dbReference type="SUPFAM" id="SSF56994">
    <property type="entry name" value="Insulin-like"/>
    <property type="match status" value="1"/>
</dbReference>
<reference evidence="3 4" key="1">
    <citation type="submission" date="2018-11" db="EMBL/GenBank/DDBJ databases">
        <authorList>
            <consortium name="Pathogen Informatics"/>
        </authorList>
    </citation>
    <scope>NUCLEOTIDE SEQUENCE [LARGE SCALE GENOMIC DNA]</scope>
</reference>
<name>A0A183GMZ8_HELPZ</name>
<organism evidence="4 5">
    <name type="scientific">Heligmosomoides polygyrus</name>
    <name type="common">Parasitic roundworm</name>
    <dbReference type="NCBI Taxonomy" id="6339"/>
    <lineage>
        <taxon>Eukaryota</taxon>
        <taxon>Metazoa</taxon>
        <taxon>Ecdysozoa</taxon>
        <taxon>Nematoda</taxon>
        <taxon>Chromadorea</taxon>
        <taxon>Rhabditida</taxon>
        <taxon>Rhabditina</taxon>
        <taxon>Rhabditomorpha</taxon>
        <taxon>Strongyloidea</taxon>
        <taxon>Heligmosomidae</taxon>
        <taxon>Heligmosomoides</taxon>
    </lineage>
</organism>
<gene>
    <name evidence="3" type="ORF">HPBE_LOCUS24067</name>
</gene>
<proteinExistence type="predicted"/>
<dbReference type="EMBL" id="UZAH01035802">
    <property type="protein sequence ID" value="VDP42682.1"/>
    <property type="molecule type" value="Genomic_DNA"/>
</dbReference>
<feature type="transmembrane region" description="Helical" evidence="2">
    <location>
        <begin position="6"/>
        <end position="24"/>
    </location>
</feature>
<keyword evidence="2" id="KW-0812">Transmembrane</keyword>
<dbReference type="InterPro" id="IPR036438">
    <property type="entry name" value="Insulin-like_sf"/>
</dbReference>